<dbReference type="AlphaFoldDB" id="A0AAV9ELF8"/>
<evidence type="ECO:0000256" key="2">
    <source>
        <dbReference type="PROSITE-ProRule" id="PRU00708"/>
    </source>
</evidence>
<protein>
    <submittedName>
        <fullName evidence="4">Pentatricopeptide repeat-containing protein</fullName>
    </submittedName>
</protein>
<dbReference type="InterPro" id="IPR002885">
    <property type="entry name" value="PPR_rpt"/>
</dbReference>
<proteinExistence type="predicted"/>
<dbReference type="GO" id="GO:0009451">
    <property type="term" value="P:RNA modification"/>
    <property type="evidence" value="ECO:0007669"/>
    <property type="project" value="InterPro"/>
</dbReference>
<dbReference type="Pfam" id="PF01535">
    <property type="entry name" value="PPR"/>
    <property type="match status" value="2"/>
</dbReference>
<reference evidence="4" key="1">
    <citation type="journal article" date="2023" name="Nat. Commun.">
        <title>Diploid and tetraploid genomes of Acorus and the evolution of monocots.</title>
        <authorList>
            <person name="Ma L."/>
            <person name="Liu K.W."/>
            <person name="Li Z."/>
            <person name="Hsiao Y.Y."/>
            <person name="Qi Y."/>
            <person name="Fu T."/>
            <person name="Tang G.D."/>
            <person name="Zhang D."/>
            <person name="Sun W.H."/>
            <person name="Liu D.K."/>
            <person name="Li Y."/>
            <person name="Chen G.Z."/>
            <person name="Liu X.D."/>
            <person name="Liao X.Y."/>
            <person name="Jiang Y.T."/>
            <person name="Yu X."/>
            <person name="Hao Y."/>
            <person name="Huang J."/>
            <person name="Zhao X.W."/>
            <person name="Ke S."/>
            <person name="Chen Y.Y."/>
            <person name="Wu W.L."/>
            <person name="Hsu J.L."/>
            <person name="Lin Y.F."/>
            <person name="Huang M.D."/>
            <person name="Li C.Y."/>
            <person name="Huang L."/>
            <person name="Wang Z.W."/>
            <person name="Zhao X."/>
            <person name="Zhong W.Y."/>
            <person name="Peng D.H."/>
            <person name="Ahmad S."/>
            <person name="Lan S."/>
            <person name="Zhang J.S."/>
            <person name="Tsai W.C."/>
            <person name="Van de Peer Y."/>
            <person name="Liu Z.J."/>
        </authorList>
    </citation>
    <scope>NUCLEOTIDE SEQUENCE</scope>
    <source>
        <strain evidence="4">CP</strain>
    </source>
</reference>
<dbReference type="Proteomes" id="UP001180020">
    <property type="component" value="Unassembled WGS sequence"/>
</dbReference>
<dbReference type="InterPro" id="IPR011990">
    <property type="entry name" value="TPR-like_helical_dom_sf"/>
</dbReference>
<dbReference type="Pfam" id="PF13041">
    <property type="entry name" value="PPR_2"/>
    <property type="match status" value="4"/>
</dbReference>
<sequence length="679" mass="75845">MLASLPMQVYRSKFQCFLSLKSSPPIDKENKSGFLNNNNNNRRNPKRILKSPCFCFPDPSIPSQTTQNSVFDDSNQNPDASIYELLDPDFLSHSLRSCSTLREVKRLHAVVLKGFRNPVTFVDNNLISTYVRFGRIVDAERLFDGMRDRDVVSWTAMITAYSKTGMEDEVLRVFERMVEDRVVANGSTYVCLLNSCSRRSDFDLGRQVHACVVKGSWSNLIVNSTLVHFYARCGDLEAAFRLFDSMPKRDVVSWTTMVAACAQHGHGGESLSLFARMQREGVRVNEFTVCSALKACGESKDLKFGRQLHGASIKKALMLDVFIGSSLVGMYVKCEQVIDARAVFDSMPRRNTVSWTSMIAGYAQNGVAEEALNLFRRMKKRRILTNSMTVVSILSACGSIGSLCLGKEIHTRILKNFTCSNTHIGTTLVWFYSKCGEYKYASRVLKDMPLRDVFSWTAIISGYAQNGVGMEALGSLSDMMWEGVNPNPFTYSSALKACAKLEAIREGQWIHASANKTCALANVFVGSALIDMYAKCGCVTDASRVFDSMPERNLVSWKSMIVGYARNGLCKDALKLVYRMRAEGFKDLGRSHLGFGSDGVVSGQQWRSKKKKQQRFYRVPLGVSGRRWRSKKKQRRGDLGSAVEEEAAALVVARVSQTLENEGQSAAAERLQRTKTVTP</sequence>
<dbReference type="FunFam" id="1.25.40.10:FF:000381">
    <property type="entry name" value="Pentatricopeptide repeat-containing protein"/>
    <property type="match status" value="1"/>
</dbReference>
<dbReference type="Gene3D" id="1.25.40.10">
    <property type="entry name" value="Tetratricopeptide repeat domain"/>
    <property type="match status" value="5"/>
</dbReference>
<dbReference type="InterPro" id="IPR046960">
    <property type="entry name" value="PPR_At4g14850-like_plant"/>
</dbReference>
<feature type="repeat" description="PPR" evidence="2">
    <location>
        <begin position="219"/>
        <end position="249"/>
    </location>
</feature>
<comment type="caution">
    <text evidence="4">The sequence shown here is derived from an EMBL/GenBank/DDBJ whole genome shotgun (WGS) entry which is preliminary data.</text>
</comment>
<evidence type="ECO:0000256" key="3">
    <source>
        <dbReference type="SAM" id="MobiDB-lite"/>
    </source>
</evidence>
<organism evidence="4 5">
    <name type="scientific">Acorus calamus</name>
    <name type="common">Sweet flag</name>
    <dbReference type="NCBI Taxonomy" id="4465"/>
    <lineage>
        <taxon>Eukaryota</taxon>
        <taxon>Viridiplantae</taxon>
        <taxon>Streptophyta</taxon>
        <taxon>Embryophyta</taxon>
        <taxon>Tracheophyta</taxon>
        <taxon>Spermatophyta</taxon>
        <taxon>Magnoliopsida</taxon>
        <taxon>Liliopsida</taxon>
        <taxon>Acoraceae</taxon>
        <taxon>Acorus</taxon>
    </lineage>
</organism>
<feature type="repeat" description="PPR" evidence="2">
    <location>
        <begin position="250"/>
        <end position="284"/>
    </location>
</feature>
<dbReference type="NCBIfam" id="TIGR00756">
    <property type="entry name" value="PPR"/>
    <property type="match status" value="7"/>
</dbReference>
<dbReference type="FunFam" id="1.25.40.10:FF:000344">
    <property type="entry name" value="Pentatricopeptide repeat-containing protein"/>
    <property type="match status" value="1"/>
</dbReference>
<gene>
    <name evidence="4" type="primary">PCMP-A2</name>
    <name evidence="4" type="ORF">QJS10_CPA06g00589</name>
</gene>
<feature type="region of interest" description="Disordered" evidence="3">
    <location>
        <begin position="659"/>
        <end position="679"/>
    </location>
</feature>
<dbReference type="FunFam" id="1.25.40.10:FF:000285">
    <property type="entry name" value="Pentatricopeptide repeat-containing protein, chloroplastic"/>
    <property type="match status" value="2"/>
</dbReference>
<keyword evidence="5" id="KW-1185">Reference proteome</keyword>
<name>A0AAV9ELF8_ACOCL</name>
<feature type="repeat" description="PPR" evidence="2">
    <location>
        <begin position="553"/>
        <end position="587"/>
    </location>
</feature>
<evidence type="ECO:0000313" key="5">
    <source>
        <dbReference type="Proteomes" id="UP001180020"/>
    </source>
</evidence>
<keyword evidence="1" id="KW-0677">Repeat</keyword>
<dbReference type="GO" id="GO:0003723">
    <property type="term" value="F:RNA binding"/>
    <property type="evidence" value="ECO:0007669"/>
    <property type="project" value="InterPro"/>
</dbReference>
<dbReference type="EMBL" id="JAUJYO010000006">
    <property type="protein sequence ID" value="KAK1314350.1"/>
    <property type="molecule type" value="Genomic_DNA"/>
</dbReference>
<reference evidence="4" key="2">
    <citation type="submission" date="2023-06" db="EMBL/GenBank/DDBJ databases">
        <authorList>
            <person name="Ma L."/>
            <person name="Liu K.-W."/>
            <person name="Li Z."/>
            <person name="Hsiao Y.-Y."/>
            <person name="Qi Y."/>
            <person name="Fu T."/>
            <person name="Tang G."/>
            <person name="Zhang D."/>
            <person name="Sun W.-H."/>
            <person name="Liu D.-K."/>
            <person name="Li Y."/>
            <person name="Chen G.-Z."/>
            <person name="Liu X.-D."/>
            <person name="Liao X.-Y."/>
            <person name="Jiang Y.-T."/>
            <person name="Yu X."/>
            <person name="Hao Y."/>
            <person name="Huang J."/>
            <person name="Zhao X.-W."/>
            <person name="Ke S."/>
            <person name="Chen Y.-Y."/>
            <person name="Wu W.-L."/>
            <person name="Hsu J.-L."/>
            <person name="Lin Y.-F."/>
            <person name="Huang M.-D."/>
            <person name="Li C.-Y."/>
            <person name="Huang L."/>
            <person name="Wang Z.-W."/>
            <person name="Zhao X."/>
            <person name="Zhong W.-Y."/>
            <person name="Peng D.-H."/>
            <person name="Ahmad S."/>
            <person name="Lan S."/>
            <person name="Zhang J.-S."/>
            <person name="Tsai W.-C."/>
            <person name="Van De Peer Y."/>
            <person name="Liu Z.-J."/>
        </authorList>
    </citation>
    <scope>NUCLEOTIDE SEQUENCE</scope>
    <source>
        <strain evidence="4">CP</strain>
        <tissue evidence="4">Leaves</tissue>
    </source>
</reference>
<dbReference type="FunFam" id="1.25.40.10:FF:000730">
    <property type="entry name" value="Pentatricopeptide repeat-containing protein, chloroplastic"/>
    <property type="match status" value="1"/>
</dbReference>
<evidence type="ECO:0000313" key="4">
    <source>
        <dbReference type="EMBL" id="KAK1314350.1"/>
    </source>
</evidence>
<accession>A0AAV9ELF8</accession>
<feature type="repeat" description="PPR" evidence="2">
    <location>
        <begin position="351"/>
        <end position="385"/>
    </location>
</feature>
<feature type="repeat" description="PPR" evidence="2">
    <location>
        <begin position="150"/>
        <end position="184"/>
    </location>
</feature>
<evidence type="ECO:0000256" key="1">
    <source>
        <dbReference type="ARBA" id="ARBA00022737"/>
    </source>
</evidence>
<feature type="repeat" description="PPR" evidence="2">
    <location>
        <begin position="452"/>
        <end position="486"/>
    </location>
</feature>
<dbReference type="PANTHER" id="PTHR24015:SF739">
    <property type="entry name" value="OS03G0644200 PROTEIN"/>
    <property type="match status" value="1"/>
</dbReference>
<dbReference type="PROSITE" id="PS51375">
    <property type="entry name" value="PPR"/>
    <property type="match status" value="6"/>
</dbReference>
<dbReference type="PANTHER" id="PTHR24015">
    <property type="entry name" value="OS07G0578800 PROTEIN-RELATED"/>
    <property type="match status" value="1"/>
</dbReference>